<dbReference type="Proteomes" id="UP000244906">
    <property type="component" value="Unassembled WGS sequence"/>
</dbReference>
<keyword evidence="2" id="KW-0805">Transcription regulation</keyword>
<dbReference type="SUPFAM" id="SSF53850">
    <property type="entry name" value="Periplasmic binding protein-like II"/>
    <property type="match status" value="1"/>
</dbReference>
<reference evidence="6 7" key="1">
    <citation type="submission" date="2018-04" db="EMBL/GenBank/DDBJ databases">
        <title>Thalassorhabdus spongiae gen. nov., sp. nov., isolated from a marine sponge in South-West Iceland.</title>
        <authorList>
            <person name="Knobloch S."/>
            <person name="Daussin A."/>
            <person name="Johannsson R."/>
            <person name="Marteinsson V.T."/>
        </authorList>
    </citation>
    <scope>NUCLEOTIDE SEQUENCE [LARGE SCALE GENOMIC DNA]</scope>
    <source>
        <strain evidence="6 7">Hp12</strain>
    </source>
</reference>
<sequence length="280" mass="32319">MDTELLKTFLEVERTRHFGRAAENLYLTQSAVSARVRQLEQLLGIALFERFRHNIQLTHAGEKLKRHAQSILLSWERARQEVGLRNDSGQQIAIGATPNLWDLLMQDDLGELYGDYQELALRAEMQSHEVILRRLMERTLDLGVVFDPPKIDELKTRLLTEINLVMVADHSCSLSDDSWRKRWVSVDWGTQFSLLQAQMPEQFPRPVLHTNNGRIARDFLLTRGGCAYLPQLLVQPMLDLGKLHLVKGAQEISRQAWACWHNSQVNLDLIEHVLSRLKNE</sequence>
<feature type="domain" description="HTH lysR-type" evidence="5">
    <location>
        <begin position="1"/>
        <end position="58"/>
    </location>
</feature>
<keyword evidence="4" id="KW-0804">Transcription</keyword>
<evidence type="ECO:0000256" key="2">
    <source>
        <dbReference type="ARBA" id="ARBA00023015"/>
    </source>
</evidence>
<evidence type="ECO:0000256" key="1">
    <source>
        <dbReference type="ARBA" id="ARBA00009437"/>
    </source>
</evidence>
<dbReference type="EMBL" id="QDDL01000009">
    <property type="protein sequence ID" value="PVZ65639.1"/>
    <property type="molecule type" value="Genomic_DNA"/>
</dbReference>
<protein>
    <submittedName>
        <fullName evidence="6">LysR family transcriptional regulator</fullName>
    </submittedName>
</protein>
<name>A0A2V1GQ37_9GAMM</name>
<dbReference type="PANTHER" id="PTHR30579">
    <property type="entry name" value="TRANSCRIPTIONAL REGULATOR"/>
    <property type="match status" value="1"/>
</dbReference>
<evidence type="ECO:0000259" key="5">
    <source>
        <dbReference type="PROSITE" id="PS50931"/>
    </source>
</evidence>
<evidence type="ECO:0000313" key="6">
    <source>
        <dbReference type="EMBL" id="PVZ65639.1"/>
    </source>
</evidence>
<dbReference type="Pfam" id="PF03466">
    <property type="entry name" value="LysR_substrate"/>
    <property type="match status" value="1"/>
</dbReference>
<dbReference type="Gene3D" id="3.40.190.10">
    <property type="entry name" value="Periplasmic binding protein-like II"/>
    <property type="match status" value="2"/>
</dbReference>
<dbReference type="GO" id="GO:0003700">
    <property type="term" value="F:DNA-binding transcription factor activity"/>
    <property type="evidence" value="ECO:0007669"/>
    <property type="project" value="InterPro"/>
</dbReference>
<dbReference type="PRINTS" id="PR00039">
    <property type="entry name" value="HTHLYSR"/>
</dbReference>
<keyword evidence="7" id="KW-1185">Reference proteome</keyword>
<dbReference type="SUPFAM" id="SSF46785">
    <property type="entry name" value="Winged helix' DNA-binding domain"/>
    <property type="match status" value="1"/>
</dbReference>
<dbReference type="PROSITE" id="PS50931">
    <property type="entry name" value="HTH_LYSR"/>
    <property type="match status" value="1"/>
</dbReference>
<dbReference type="Gene3D" id="1.10.10.10">
    <property type="entry name" value="Winged helix-like DNA-binding domain superfamily/Winged helix DNA-binding domain"/>
    <property type="match status" value="1"/>
</dbReference>
<evidence type="ECO:0000256" key="4">
    <source>
        <dbReference type="ARBA" id="ARBA00023163"/>
    </source>
</evidence>
<dbReference type="InterPro" id="IPR000847">
    <property type="entry name" value="LysR_HTH_N"/>
</dbReference>
<accession>A0A2V1GQ37</accession>
<dbReference type="Pfam" id="PF00126">
    <property type="entry name" value="HTH_1"/>
    <property type="match status" value="1"/>
</dbReference>
<dbReference type="InterPro" id="IPR050176">
    <property type="entry name" value="LTTR"/>
</dbReference>
<evidence type="ECO:0000256" key="3">
    <source>
        <dbReference type="ARBA" id="ARBA00023125"/>
    </source>
</evidence>
<dbReference type="FunFam" id="1.10.10.10:FF:000001">
    <property type="entry name" value="LysR family transcriptional regulator"/>
    <property type="match status" value="1"/>
</dbReference>
<dbReference type="RefSeq" id="WP_116688380.1">
    <property type="nucleotide sequence ID" value="NZ_CAWNYD010000009.1"/>
</dbReference>
<organism evidence="6 7">
    <name type="scientific">Pelagibaculum spongiae</name>
    <dbReference type="NCBI Taxonomy" id="2080658"/>
    <lineage>
        <taxon>Bacteria</taxon>
        <taxon>Pseudomonadati</taxon>
        <taxon>Pseudomonadota</taxon>
        <taxon>Gammaproteobacteria</taxon>
        <taxon>Oceanospirillales</taxon>
        <taxon>Pelagibaculum</taxon>
    </lineage>
</organism>
<dbReference type="GO" id="GO:0003677">
    <property type="term" value="F:DNA binding"/>
    <property type="evidence" value="ECO:0007669"/>
    <property type="project" value="UniProtKB-KW"/>
</dbReference>
<dbReference type="InterPro" id="IPR036388">
    <property type="entry name" value="WH-like_DNA-bd_sf"/>
</dbReference>
<comment type="similarity">
    <text evidence="1">Belongs to the LysR transcriptional regulatory family.</text>
</comment>
<proteinExistence type="inferred from homology"/>
<dbReference type="PANTHER" id="PTHR30579:SF8">
    <property type="entry name" value="HTH-TYPE TRANSCRIPTIONAL REGULATOR HDFR"/>
    <property type="match status" value="1"/>
</dbReference>
<keyword evidence="3" id="KW-0238">DNA-binding</keyword>
<dbReference type="InterPro" id="IPR005119">
    <property type="entry name" value="LysR_subst-bd"/>
</dbReference>
<gene>
    <name evidence="6" type="ORF">DC094_17280</name>
</gene>
<comment type="caution">
    <text evidence="6">The sequence shown here is derived from an EMBL/GenBank/DDBJ whole genome shotgun (WGS) entry which is preliminary data.</text>
</comment>
<dbReference type="InterPro" id="IPR036390">
    <property type="entry name" value="WH_DNA-bd_sf"/>
</dbReference>
<dbReference type="AlphaFoldDB" id="A0A2V1GQ37"/>
<evidence type="ECO:0000313" key="7">
    <source>
        <dbReference type="Proteomes" id="UP000244906"/>
    </source>
</evidence>